<dbReference type="AlphaFoldDB" id="A0A1I3X169"/>
<dbReference type="Pfam" id="PF20177">
    <property type="entry name" value="DUF6542"/>
    <property type="match status" value="1"/>
</dbReference>
<keyword evidence="5" id="KW-1185">Reference proteome</keyword>
<evidence type="ECO:0000256" key="2">
    <source>
        <dbReference type="SAM" id="Phobius"/>
    </source>
</evidence>
<dbReference type="RefSeq" id="WP_093889286.1">
    <property type="nucleotide sequence ID" value="NZ_FOQY01000018.1"/>
</dbReference>
<feature type="domain" description="DUF6542" evidence="3">
    <location>
        <begin position="11"/>
        <end position="128"/>
    </location>
</feature>
<feature type="region of interest" description="Disordered" evidence="1">
    <location>
        <begin position="140"/>
        <end position="174"/>
    </location>
</feature>
<feature type="transmembrane region" description="Helical" evidence="2">
    <location>
        <begin position="12"/>
        <end position="31"/>
    </location>
</feature>
<sequence length="174" mass="18208">MSEQKRSTGIRLTARGAVASVLVFTLLGSLLQALLGLPALVGLMFVAGCGAAVALVNRRDLLSLVVSPPLVFFAATLIAEAVRALGATSPVQALGLGMLTKLSAGAPWLFGGSLLVLLVAWRRGLAQCVRDLREELRAAGPDIPRPRSGDSVGYAPEPEGYFEPKVYGTPREGQ</sequence>
<proteinExistence type="predicted"/>
<evidence type="ECO:0000256" key="1">
    <source>
        <dbReference type="SAM" id="MobiDB-lite"/>
    </source>
</evidence>
<feature type="transmembrane region" description="Helical" evidence="2">
    <location>
        <begin position="102"/>
        <end position="121"/>
    </location>
</feature>
<keyword evidence="2" id="KW-0812">Transmembrane</keyword>
<protein>
    <recommendedName>
        <fullName evidence="3">DUF6542 domain-containing protein</fullName>
    </recommendedName>
</protein>
<feature type="transmembrane region" description="Helical" evidence="2">
    <location>
        <begin position="37"/>
        <end position="56"/>
    </location>
</feature>
<evidence type="ECO:0000313" key="5">
    <source>
        <dbReference type="Proteomes" id="UP000199111"/>
    </source>
</evidence>
<feature type="transmembrane region" description="Helical" evidence="2">
    <location>
        <begin position="61"/>
        <end position="82"/>
    </location>
</feature>
<dbReference type="GeneID" id="96300582"/>
<keyword evidence="2" id="KW-1133">Transmembrane helix</keyword>
<reference evidence="5" key="1">
    <citation type="submission" date="2016-10" db="EMBL/GenBank/DDBJ databases">
        <authorList>
            <person name="Varghese N."/>
            <person name="Submissions S."/>
        </authorList>
    </citation>
    <scope>NUCLEOTIDE SEQUENCE [LARGE SCALE GENOMIC DNA]</scope>
    <source>
        <strain evidence="5">CGMCC 4.2126</strain>
    </source>
</reference>
<dbReference type="EMBL" id="FOQY01000018">
    <property type="protein sequence ID" value="SFK13310.1"/>
    <property type="molecule type" value="Genomic_DNA"/>
</dbReference>
<dbReference type="Proteomes" id="UP000199111">
    <property type="component" value="Unassembled WGS sequence"/>
</dbReference>
<keyword evidence="2" id="KW-0472">Membrane</keyword>
<evidence type="ECO:0000259" key="3">
    <source>
        <dbReference type="Pfam" id="PF20177"/>
    </source>
</evidence>
<gene>
    <name evidence="4" type="ORF">SAMN05216275_11813</name>
</gene>
<evidence type="ECO:0000313" key="4">
    <source>
        <dbReference type="EMBL" id="SFK13310.1"/>
    </source>
</evidence>
<accession>A0A1I3X169</accession>
<name>A0A1I3X169_9ACTN</name>
<dbReference type="InterPro" id="IPR046672">
    <property type="entry name" value="DUF6542"/>
</dbReference>
<organism evidence="4 5">
    <name type="scientific">Streptosporangium canum</name>
    <dbReference type="NCBI Taxonomy" id="324952"/>
    <lineage>
        <taxon>Bacteria</taxon>
        <taxon>Bacillati</taxon>
        <taxon>Actinomycetota</taxon>
        <taxon>Actinomycetes</taxon>
        <taxon>Streptosporangiales</taxon>
        <taxon>Streptosporangiaceae</taxon>
        <taxon>Streptosporangium</taxon>
    </lineage>
</organism>